<dbReference type="GO" id="GO:0003746">
    <property type="term" value="F:translation elongation factor activity"/>
    <property type="evidence" value="ECO:0007669"/>
    <property type="project" value="UniProtKB-KW"/>
</dbReference>
<dbReference type="PROSITE" id="PS51722">
    <property type="entry name" value="G_TR_2"/>
    <property type="match status" value="1"/>
</dbReference>
<gene>
    <name evidence="5" type="primary">EF-1alpha</name>
</gene>
<feature type="domain" description="Tr-type G" evidence="4">
    <location>
        <begin position="5"/>
        <end position="229"/>
    </location>
</feature>
<reference evidence="5" key="1">
    <citation type="journal article" date="2004" name="Mol. Biol. Evol.">
        <title>Covarion shifts cause a long-branch attraction artifact that unites microsporidia and archaebacteria in EF-1alpha phylogenies.</title>
        <authorList>
            <person name="Inagaki Y."/>
            <person name="Susko E."/>
            <person name="Fast N.M."/>
            <person name="Roger A.J."/>
        </authorList>
    </citation>
    <scope>NUCLEOTIDE SEQUENCE</scope>
</reference>
<dbReference type="InterPro" id="IPR054696">
    <property type="entry name" value="GTP-eEF1A_C"/>
</dbReference>
<dbReference type="PRINTS" id="PR00315">
    <property type="entry name" value="ELONGATNFCT"/>
</dbReference>
<evidence type="ECO:0000256" key="3">
    <source>
        <dbReference type="ARBA" id="ARBA00023134"/>
    </source>
</evidence>
<dbReference type="GO" id="GO:0003924">
    <property type="term" value="F:GTPase activity"/>
    <property type="evidence" value="ECO:0007669"/>
    <property type="project" value="InterPro"/>
</dbReference>
<dbReference type="Gene3D" id="3.40.50.300">
    <property type="entry name" value="P-loop containing nucleotide triphosphate hydrolases"/>
    <property type="match status" value="1"/>
</dbReference>
<dbReference type="AlphaFoldDB" id="Q6JIY6"/>
<dbReference type="Pfam" id="PF03144">
    <property type="entry name" value="GTP_EFTU_D2"/>
    <property type="match status" value="1"/>
</dbReference>
<comment type="similarity">
    <text evidence="1">Belongs to the TRAFAC class translation factor GTPase superfamily. Classic translation factor GTPase family. EF-Tu/EF-1A subfamily.</text>
</comment>
<dbReference type="PANTHER" id="PTHR23115">
    <property type="entry name" value="TRANSLATION FACTOR"/>
    <property type="match status" value="1"/>
</dbReference>
<sequence>MEGKKPNLNVCIIGHVDSGKSTTMGNLAYQLGVFDQRQLTKLKAEADSHGKGTFAYAYFFDNTAAERKRGITIDITLKEFKLKKFNANIIDCPGHKDFIKNTVTGAAQADVAVALVPASDFAAATSPKATLKDHIMISGVMGIKRLIICVNKMDEFPPEKQKEKFEWIKKEMLFISQRLHPDKDPIIIPISGLKGINIADHGEKFEWFEGWQKKDANNNLIGEKVFTLEGALNYCDLPERPIGKPLRMPITDIHTITGIGTIYTGRVDTGVIRPGMSISIQPANVFGEVKSLQIHRQDQKEVICGENIGLALKSGAKGNLTQIKKGNVISDTKTSPCVIQPACKARVIVVEHPKGIKTGYCPVMDLGSHHVPAKIAKFINKKGPKDKEPVTEFDSIQNKDNALCVIVPQKPIVMEVLKDFPSLSRFALRDGGKIVAIGSIVEVLTKEQCEKLGADVSITQGKAAAASKPAETSKKSKK</sequence>
<proteinExistence type="inferred from homology"/>
<accession>Q6JIY6</accession>
<dbReference type="Gene3D" id="2.40.30.10">
    <property type="entry name" value="Translation factors"/>
    <property type="match status" value="2"/>
</dbReference>
<evidence type="ECO:0000256" key="2">
    <source>
        <dbReference type="ARBA" id="ARBA00022741"/>
    </source>
</evidence>
<dbReference type="CDD" id="cd03693">
    <property type="entry name" value="EF1_alpha_II"/>
    <property type="match status" value="1"/>
</dbReference>
<evidence type="ECO:0000256" key="1">
    <source>
        <dbReference type="ARBA" id="ARBA00007249"/>
    </source>
</evidence>
<name>Q6JIY6_ANTLO</name>
<dbReference type="GO" id="GO:0005525">
    <property type="term" value="F:GTP binding"/>
    <property type="evidence" value="ECO:0007669"/>
    <property type="project" value="UniProtKB-KW"/>
</dbReference>
<dbReference type="PROSITE" id="PS00301">
    <property type="entry name" value="G_TR_1"/>
    <property type="match status" value="1"/>
</dbReference>
<dbReference type="CDD" id="cd01513">
    <property type="entry name" value="Translation_factor_III"/>
    <property type="match status" value="1"/>
</dbReference>
<evidence type="ECO:0000259" key="4">
    <source>
        <dbReference type="PROSITE" id="PS51722"/>
    </source>
</evidence>
<dbReference type="InterPro" id="IPR009001">
    <property type="entry name" value="Transl_elong_EF1A/Init_IF2_C"/>
</dbReference>
<dbReference type="InterPro" id="IPR004161">
    <property type="entry name" value="EFTu-like_2"/>
</dbReference>
<protein>
    <submittedName>
        <fullName evidence="5">Translation elongation factor 1 alpha</fullName>
    </submittedName>
</protein>
<keyword evidence="2" id="KW-0547">Nucleotide-binding</keyword>
<keyword evidence="5" id="KW-0251">Elongation factor</keyword>
<keyword evidence="3" id="KW-0342">GTP-binding</keyword>
<dbReference type="Pfam" id="PF00009">
    <property type="entry name" value="GTP_EFTU"/>
    <property type="match status" value="1"/>
</dbReference>
<keyword evidence="5" id="KW-0648">Protein biosynthesis</keyword>
<evidence type="ECO:0000313" key="5">
    <source>
        <dbReference type="EMBL" id="AAS16360.1"/>
    </source>
</evidence>
<dbReference type="EMBL" id="AY452734">
    <property type="protein sequence ID" value="AAS16360.1"/>
    <property type="molecule type" value="Genomic_DNA"/>
</dbReference>
<dbReference type="SUPFAM" id="SSF50447">
    <property type="entry name" value="Translation proteins"/>
    <property type="match status" value="1"/>
</dbReference>
<dbReference type="InterPro" id="IPR050100">
    <property type="entry name" value="TRAFAC_GTPase_members"/>
</dbReference>
<dbReference type="Pfam" id="PF22594">
    <property type="entry name" value="GTP-eEF1A_C"/>
    <property type="match status" value="1"/>
</dbReference>
<dbReference type="InterPro" id="IPR027417">
    <property type="entry name" value="P-loop_NTPase"/>
</dbReference>
<dbReference type="InterPro" id="IPR009000">
    <property type="entry name" value="Transl_B-barrel_sf"/>
</dbReference>
<dbReference type="SUPFAM" id="SSF50465">
    <property type="entry name" value="EF-Tu/eEF-1alpha/eIF2-gamma C-terminal domain"/>
    <property type="match status" value="1"/>
</dbReference>
<organism evidence="5">
    <name type="scientific">Antonospora locustae</name>
    <name type="common">Microsporidian parasite</name>
    <name type="synonym">Nosema locustae</name>
    <dbReference type="NCBI Taxonomy" id="278021"/>
    <lineage>
        <taxon>Eukaryota</taxon>
        <taxon>Fungi</taxon>
        <taxon>Fungi incertae sedis</taxon>
        <taxon>Microsporidia</taxon>
        <taxon>Antonospora</taxon>
    </lineage>
</organism>
<dbReference type="InterPro" id="IPR031157">
    <property type="entry name" value="G_TR_CS"/>
</dbReference>
<dbReference type="SUPFAM" id="SSF52540">
    <property type="entry name" value="P-loop containing nucleoside triphosphate hydrolases"/>
    <property type="match status" value="1"/>
</dbReference>
<dbReference type="InterPro" id="IPR000795">
    <property type="entry name" value="T_Tr_GTP-bd_dom"/>
</dbReference>